<gene>
    <name evidence="1" type="ORF">LSAT_V11C400200060</name>
</gene>
<dbReference type="EMBL" id="NBSK02000004">
    <property type="protein sequence ID" value="KAJ0212145.1"/>
    <property type="molecule type" value="Genomic_DNA"/>
</dbReference>
<keyword evidence="2" id="KW-1185">Reference proteome</keyword>
<evidence type="ECO:0000313" key="1">
    <source>
        <dbReference type="EMBL" id="KAJ0212145.1"/>
    </source>
</evidence>
<organism evidence="1 2">
    <name type="scientific">Lactuca sativa</name>
    <name type="common">Garden lettuce</name>
    <dbReference type="NCBI Taxonomy" id="4236"/>
    <lineage>
        <taxon>Eukaryota</taxon>
        <taxon>Viridiplantae</taxon>
        <taxon>Streptophyta</taxon>
        <taxon>Embryophyta</taxon>
        <taxon>Tracheophyta</taxon>
        <taxon>Spermatophyta</taxon>
        <taxon>Magnoliopsida</taxon>
        <taxon>eudicotyledons</taxon>
        <taxon>Gunneridae</taxon>
        <taxon>Pentapetalae</taxon>
        <taxon>asterids</taxon>
        <taxon>campanulids</taxon>
        <taxon>Asterales</taxon>
        <taxon>Asteraceae</taxon>
        <taxon>Cichorioideae</taxon>
        <taxon>Cichorieae</taxon>
        <taxon>Lactucinae</taxon>
        <taxon>Lactuca</taxon>
    </lineage>
</organism>
<dbReference type="AlphaFoldDB" id="A0A9R1VWL9"/>
<sequence length="129" mass="14991">MMESKNIDDASRSVVDRLSTRNENDINLLPYNPGRHWVLTILDMKLATCYYLDSQSSSNFNMQEMVLYATQSGPNKRVKLKWINVTCCNDHLYCLVQSRGRAGGGKVHYTNDDLDEIREEWPKFFTCFI</sequence>
<name>A0A9R1VWL9_LACSA</name>
<evidence type="ECO:0008006" key="3">
    <source>
        <dbReference type="Google" id="ProtNLM"/>
    </source>
</evidence>
<dbReference type="Gene3D" id="3.40.395.10">
    <property type="entry name" value="Adenoviral Proteinase, Chain A"/>
    <property type="match status" value="1"/>
</dbReference>
<dbReference type="InterPro" id="IPR038765">
    <property type="entry name" value="Papain-like_cys_pep_sf"/>
</dbReference>
<comment type="caution">
    <text evidence="1">The sequence shown here is derived from an EMBL/GenBank/DDBJ whole genome shotgun (WGS) entry which is preliminary data.</text>
</comment>
<evidence type="ECO:0000313" key="2">
    <source>
        <dbReference type="Proteomes" id="UP000235145"/>
    </source>
</evidence>
<reference evidence="1 2" key="1">
    <citation type="journal article" date="2017" name="Nat. Commun.">
        <title>Genome assembly with in vitro proximity ligation data and whole-genome triplication in lettuce.</title>
        <authorList>
            <person name="Reyes-Chin-Wo S."/>
            <person name="Wang Z."/>
            <person name="Yang X."/>
            <person name="Kozik A."/>
            <person name="Arikit S."/>
            <person name="Song C."/>
            <person name="Xia L."/>
            <person name="Froenicke L."/>
            <person name="Lavelle D.O."/>
            <person name="Truco M.J."/>
            <person name="Xia R."/>
            <person name="Zhu S."/>
            <person name="Xu C."/>
            <person name="Xu H."/>
            <person name="Xu X."/>
            <person name="Cox K."/>
            <person name="Korf I."/>
            <person name="Meyers B.C."/>
            <person name="Michelmore R.W."/>
        </authorList>
    </citation>
    <scope>NUCLEOTIDE SEQUENCE [LARGE SCALE GENOMIC DNA]</scope>
    <source>
        <strain evidence="2">cv. Salinas</strain>
        <tissue evidence="1">Seedlings</tissue>
    </source>
</reference>
<accession>A0A9R1VWL9</accession>
<dbReference type="SUPFAM" id="SSF54001">
    <property type="entry name" value="Cysteine proteinases"/>
    <property type="match status" value="1"/>
</dbReference>
<protein>
    <recommendedName>
        <fullName evidence="3">Ubiquitin-like protease family profile domain-containing protein</fullName>
    </recommendedName>
</protein>
<dbReference type="Proteomes" id="UP000235145">
    <property type="component" value="Unassembled WGS sequence"/>
</dbReference>
<proteinExistence type="predicted"/>